<dbReference type="OrthoDB" id="3344688at2759"/>
<comment type="caution">
    <text evidence="1">The sequence shown here is derived from an EMBL/GenBank/DDBJ whole genome shotgun (WGS) entry which is preliminary data.</text>
</comment>
<sequence length="225" mass="24798">MVRPDISFAIGILAHHMLNPTTRAWSTATHLLKYLNQMSEYQLQLGGEMTKHTSQLVVMYTNMNWVSDPTNGHRSTSGAITFVYGCLVSWKSHVQKCIALSAVEAEFFAALEAAQEALFFSYLLRDLGVPNVKPVLHMNSQGCIQVSRDAAKHWKLKHIDTRYYSIRDHVQDGDIVIEYVQTAKNVADVLTKPLTGLDTLKLAGLIGLGTPSKGGVEDATELPGA</sequence>
<proteinExistence type="predicted"/>
<dbReference type="STRING" id="1128400.I2G4M6"/>
<organism evidence="1 2">
    <name type="scientific">Ustilago hordei</name>
    <name type="common">Barley covered smut fungus</name>
    <dbReference type="NCBI Taxonomy" id="120017"/>
    <lineage>
        <taxon>Eukaryota</taxon>
        <taxon>Fungi</taxon>
        <taxon>Dikarya</taxon>
        <taxon>Basidiomycota</taxon>
        <taxon>Ustilaginomycotina</taxon>
        <taxon>Ustilaginomycetes</taxon>
        <taxon>Ustilaginales</taxon>
        <taxon>Ustilaginaceae</taxon>
        <taxon>Ustilago</taxon>
    </lineage>
</organism>
<dbReference type="CDD" id="cd09272">
    <property type="entry name" value="RNase_HI_RT_Ty1"/>
    <property type="match status" value="1"/>
</dbReference>
<dbReference type="eggNOG" id="KOG0017">
    <property type="taxonomic scope" value="Eukaryota"/>
</dbReference>
<protein>
    <submittedName>
        <fullName evidence="1">Conserved uncharacterized protein</fullName>
    </submittedName>
</protein>
<evidence type="ECO:0000313" key="1">
    <source>
        <dbReference type="EMBL" id="CCF54119.1"/>
    </source>
</evidence>
<dbReference type="AlphaFoldDB" id="I2G4M6"/>
<dbReference type="EMBL" id="CAGI01000188">
    <property type="protein sequence ID" value="CCF54119.1"/>
    <property type="molecule type" value="Genomic_DNA"/>
</dbReference>
<evidence type="ECO:0000313" key="2">
    <source>
        <dbReference type="Proteomes" id="UP000006174"/>
    </source>
</evidence>
<dbReference type="Proteomes" id="UP000006174">
    <property type="component" value="Unassembled WGS sequence"/>
</dbReference>
<dbReference type="HOGENOM" id="CLU_001650_6_2_1"/>
<keyword evidence="2" id="KW-1185">Reference proteome</keyword>
<name>I2G4M6_USTHO</name>
<accession>I2G4M6</accession>
<gene>
    <name evidence="1" type="ORF">UHOR_00594</name>
</gene>
<reference evidence="1 2" key="1">
    <citation type="journal article" date="2012" name="Plant Cell">
        <title>Genome comparison of barley and maize smut fungi reveals targeted loss of RNA silencing components and species-specific presence of transposable elements.</title>
        <authorList>
            <person name="Laurie J.D."/>
            <person name="Ali S."/>
            <person name="Linning R."/>
            <person name="Mannhaupt G."/>
            <person name="Wong P."/>
            <person name="Gueldener U."/>
            <person name="Muensterkoetter M."/>
            <person name="Moore R."/>
            <person name="Kahmann R."/>
            <person name="Bakkeren G."/>
            <person name="Schirawski J."/>
        </authorList>
    </citation>
    <scope>NUCLEOTIDE SEQUENCE [LARGE SCALE GENOMIC DNA]</scope>
    <source>
        <strain evidence="2">Uh4875-4</strain>
    </source>
</reference>
<dbReference type="PANTHER" id="PTHR11439">
    <property type="entry name" value="GAG-POL-RELATED RETROTRANSPOSON"/>
    <property type="match status" value="1"/>
</dbReference>
<dbReference type="PANTHER" id="PTHR11439:SF463">
    <property type="entry name" value="REVERSE TRANSCRIPTASE TY1_COPIA-TYPE DOMAIN-CONTAINING PROTEIN"/>
    <property type="match status" value="1"/>
</dbReference>